<dbReference type="AlphaFoldDB" id="A0AAW0KRS6"/>
<sequence length="229" mass="26067">MGAVMKGPKKSISPLYKTLVANVQPFLVNLVTMKNALNSMFTLFMYVNSAAFGLWEDTLGVSSRTYMKESETNGDLEVLHPEFNCEADKEMIYDKRKTEASERERERESLREHISLTVKKAYTTVSNGTKPSNRQQALSERTEVQHEQVLVDWKKQRNSPFGTHQRLKSSKQKCGFGKRDRRGGAGLILTYLLLQLSVTSRNVLYSEPTLPKMGLLDKWLSFQALVLLV</sequence>
<reference evidence="1 2" key="1">
    <citation type="journal article" date="2018" name="Sci. Data">
        <title>The draft genome sequence of cork oak.</title>
        <authorList>
            <person name="Ramos A.M."/>
            <person name="Usie A."/>
            <person name="Barbosa P."/>
            <person name="Barros P.M."/>
            <person name="Capote T."/>
            <person name="Chaves I."/>
            <person name="Simoes F."/>
            <person name="Abreu I."/>
            <person name="Carrasquinho I."/>
            <person name="Faro C."/>
            <person name="Guimaraes J.B."/>
            <person name="Mendonca D."/>
            <person name="Nobrega F."/>
            <person name="Rodrigues L."/>
            <person name="Saibo N.J.M."/>
            <person name="Varela M.C."/>
            <person name="Egas C."/>
            <person name="Matos J."/>
            <person name="Miguel C.M."/>
            <person name="Oliveira M.M."/>
            <person name="Ricardo C.P."/>
            <person name="Goncalves S."/>
        </authorList>
    </citation>
    <scope>NUCLEOTIDE SEQUENCE [LARGE SCALE GENOMIC DNA]</scope>
    <source>
        <strain evidence="2">cv. HL8</strain>
    </source>
</reference>
<keyword evidence="2" id="KW-1185">Reference proteome</keyword>
<gene>
    <name evidence="1" type="ORF">CFP56_015694</name>
</gene>
<organism evidence="1 2">
    <name type="scientific">Quercus suber</name>
    <name type="common">Cork oak</name>
    <dbReference type="NCBI Taxonomy" id="58331"/>
    <lineage>
        <taxon>Eukaryota</taxon>
        <taxon>Viridiplantae</taxon>
        <taxon>Streptophyta</taxon>
        <taxon>Embryophyta</taxon>
        <taxon>Tracheophyta</taxon>
        <taxon>Spermatophyta</taxon>
        <taxon>Magnoliopsida</taxon>
        <taxon>eudicotyledons</taxon>
        <taxon>Gunneridae</taxon>
        <taxon>Pentapetalae</taxon>
        <taxon>rosids</taxon>
        <taxon>fabids</taxon>
        <taxon>Fagales</taxon>
        <taxon>Fagaceae</taxon>
        <taxon>Quercus</taxon>
    </lineage>
</organism>
<proteinExistence type="predicted"/>
<name>A0AAW0KRS6_QUESU</name>
<evidence type="ECO:0000313" key="2">
    <source>
        <dbReference type="Proteomes" id="UP000237347"/>
    </source>
</evidence>
<protein>
    <submittedName>
        <fullName evidence="1">Uncharacterized protein</fullName>
    </submittedName>
</protein>
<accession>A0AAW0KRS6</accession>
<dbReference type="EMBL" id="PKMF04000246">
    <property type="protein sequence ID" value="KAK7841168.1"/>
    <property type="molecule type" value="Genomic_DNA"/>
</dbReference>
<dbReference type="Proteomes" id="UP000237347">
    <property type="component" value="Unassembled WGS sequence"/>
</dbReference>
<evidence type="ECO:0000313" key="1">
    <source>
        <dbReference type="EMBL" id="KAK7841168.1"/>
    </source>
</evidence>
<comment type="caution">
    <text evidence="1">The sequence shown here is derived from an EMBL/GenBank/DDBJ whole genome shotgun (WGS) entry which is preliminary data.</text>
</comment>